<gene>
    <name evidence="2" type="ORF">E2562_001311</name>
</gene>
<comment type="caution">
    <text evidence="2">The sequence shown here is derived from an EMBL/GenBank/DDBJ whole genome shotgun (WGS) entry which is preliminary data.</text>
</comment>
<dbReference type="AlphaFoldDB" id="A0A6G1DBC6"/>
<evidence type="ECO:0000313" key="2">
    <source>
        <dbReference type="EMBL" id="KAF0910075.1"/>
    </source>
</evidence>
<dbReference type="EMBL" id="SPHZ02000006">
    <property type="protein sequence ID" value="KAF0910075.1"/>
    <property type="molecule type" value="Genomic_DNA"/>
</dbReference>
<keyword evidence="3" id="KW-1185">Reference proteome</keyword>
<accession>A0A6G1DBC6</accession>
<evidence type="ECO:0000313" key="3">
    <source>
        <dbReference type="Proteomes" id="UP000479710"/>
    </source>
</evidence>
<evidence type="ECO:0000256" key="1">
    <source>
        <dbReference type="SAM" id="MobiDB-lite"/>
    </source>
</evidence>
<organism evidence="2 3">
    <name type="scientific">Oryza meyeriana var. granulata</name>
    <dbReference type="NCBI Taxonomy" id="110450"/>
    <lineage>
        <taxon>Eukaryota</taxon>
        <taxon>Viridiplantae</taxon>
        <taxon>Streptophyta</taxon>
        <taxon>Embryophyta</taxon>
        <taxon>Tracheophyta</taxon>
        <taxon>Spermatophyta</taxon>
        <taxon>Magnoliopsida</taxon>
        <taxon>Liliopsida</taxon>
        <taxon>Poales</taxon>
        <taxon>Poaceae</taxon>
        <taxon>BOP clade</taxon>
        <taxon>Oryzoideae</taxon>
        <taxon>Oryzeae</taxon>
        <taxon>Oryzinae</taxon>
        <taxon>Oryza</taxon>
        <taxon>Oryza meyeriana</taxon>
    </lineage>
</organism>
<sequence length="107" mass="11365">MQWTHRRPLGAKTKPSPNLTSMVVDPSAAAKSSLDSPKSEHRLLVAAVGSNLNGCGSERGRRPLATKTKLLPDPTSTVVDPPSMPGCCRRTPAIGRFAVIAVTFSAW</sequence>
<name>A0A6G1DBC6_9ORYZ</name>
<dbReference type="Proteomes" id="UP000479710">
    <property type="component" value="Unassembled WGS sequence"/>
</dbReference>
<feature type="region of interest" description="Disordered" evidence="1">
    <location>
        <begin position="1"/>
        <end position="22"/>
    </location>
</feature>
<reference evidence="2 3" key="1">
    <citation type="submission" date="2019-11" db="EMBL/GenBank/DDBJ databases">
        <title>Whole genome sequence of Oryza granulata.</title>
        <authorList>
            <person name="Li W."/>
        </authorList>
    </citation>
    <scope>NUCLEOTIDE SEQUENCE [LARGE SCALE GENOMIC DNA]</scope>
    <source>
        <strain evidence="3">cv. Menghai</strain>
        <tissue evidence="2">Leaf</tissue>
    </source>
</reference>
<protein>
    <submittedName>
        <fullName evidence="2">Uncharacterized protein</fullName>
    </submittedName>
</protein>
<proteinExistence type="predicted"/>